<evidence type="ECO:0000313" key="2">
    <source>
        <dbReference type="Proteomes" id="UP000294257"/>
    </source>
</evidence>
<protein>
    <submittedName>
        <fullName evidence="1">Uncharacterized protein</fullName>
    </submittedName>
</protein>
<dbReference type="EMBL" id="SGWQ01000002">
    <property type="protein sequence ID" value="RZS43538.1"/>
    <property type="molecule type" value="Genomic_DNA"/>
</dbReference>
<dbReference type="Proteomes" id="UP000294257">
    <property type="component" value="Unassembled WGS sequence"/>
</dbReference>
<organism evidence="1 2">
    <name type="scientific">Herbihabitans rhizosphaerae</name>
    <dbReference type="NCBI Taxonomy" id="1872711"/>
    <lineage>
        <taxon>Bacteria</taxon>
        <taxon>Bacillati</taxon>
        <taxon>Actinomycetota</taxon>
        <taxon>Actinomycetes</taxon>
        <taxon>Pseudonocardiales</taxon>
        <taxon>Pseudonocardiaceae</taxon>
        <taxon>Herbihabitans</taxon>
    </lineage>
</organism>
<name>A0A4Q7L1W8_9PSEU</name>
<accession>A0A4Q7L1W8</accession>
<comment type="caution">
    <text evidence="1">The sequence shown here is derived from an EMBL/GenBank/DDBJ whole genome shotgun (WGS) entry which is preliminary data.</text>
</comment>
<reference evidence="1 2" key="1">
    <citation type="submission" date="2019-02" db="EMBL/GenBank/DDBJ databases">
        <title>Genomic Encyclopedia of Type Strains, Phase IV (KMG-IV): sequencing the most valuable type-strain genomes for metagenomic binning, comparative biology and taxonomic classification.</title>
        <authorList>
            <person name="Goeker M."/>
        </authorList>
    </citation>
    <scope>NUCLEOTIDE SEQUENCE [LARGE SCALE GENOMIC DNA]</scope>
    <source>
        <strain evidence="1 2">DSM 101727</strain>
    </source>
</reference>
<sequence>MIVRSGSWVYAEEVARPVDIVGLPYDFWYELARADDQLEPGETAQPLGEDGLLYYVRFRHAGETVPRTWPDSAGYDTIDAAMRSAETRAPSPITWT</sequence>
<proteinExistence type="predicted"/>
<keyword evidence="2" id="KW-1185">Reference proteome</keyword>
<gene>
    <name evidence="1" type="ORF">EV193_102518</name>
</gene>
<evidence type="ECO:0000313" key="1">
    <source>
        <dbReference type="EMBL" id="RZS43538.1"/>
    </source>
</evidence>
<dbReference type="AlphaFoldDB" id="A0A4Q7L1W8"/>